<dbReference type="EMBL" id="JBDZDV010000002">
    <property type="protein sequence ID" value="MET3110884.1"/>
    <property type="molecule type" value="Genomic_DNA"/>
</dbReference>
<evidence type="ECO:0000313" key="2">
    <source>
        <dbReference type="Proteomes" id="UP001549019"/>
    </source>
</evidence>
<evidence type="ECO:0000313" key="1">
    <source>
        <dbReference type="EMBL" id="MET3110884.1"/>
    </source>
</evidence>
<gene>
    <name evidence="1" type="ORF">ABHD89_001286</name>
</gene>
<comment type="caution">
    <text evidence="1">The sequence shown here is derived from an EMBL/GenBank/DDBJ whole genome shotgun (WGS) entry which is preliminary data.</text>
</comment>
<reference evidence="1 2" key="1">
    <citation type="submission" date="2024-05" db="EMBL/GenBank/DDBJ databases">
        <title>Genomic Encyclopedia of Type Strains, Phase IV (KMG-IV): sequencing the most valuable type-strain genomes for metagenomic binning, comparative biology and taxonomic classification.</title>
        <authorList>
            <person name="Goeker M."/>
        </authorList>
    </citation>
    <scope>NUCLEOTIDE SEQUENCE [LARGE SCALE GENOMIC DNA]</scope>
    <source>
        <strain evidence="1 2">DSM 25286</strain>
    </source>
</reference>
<organism evidence="1 2">
    <name type="scientific">Salinicoccus halitifaciens</name>
    <dbReference type="NCBI Taxonomy" id="1073415"/>
    <lineage>
        <taxon>Bacteria</taxon>
        <taxon>Bacillati</taxon>
        <taxon>Bacillota</taxon>
        <taxon>Bacilli</taxon>
        <taxon>Bacillales</taxon>
        <taxon>Staphylococcaceae</taxon>
        <taxon>Salinicoccus</taxon>
    </lineage>
</organism>
<sequence>MPPSIGGIDKPHVFSLRNVADIRKIDEYIDENDIGYVSITTEYNFK</sequence>
<proteinExistence type="predicted"/>
<keyword evidence="2" id="KW-1185">Reference proteome</keyword>
<dbReference type="Proteomes" id="UP001549019">
    <property type="component" value="Unassembled WGS sequence"/>
</dbReference>
<accession>A0ABV2E8Z1</accession>
<protein>
    <submittedName>
        <fullName evidence="1">Uncharacterized protein</fullName>
    </submittedName>
</protein>
<name>A0ABV2E8Z1_9STAP</name>